<comment type="caution">
    <text evidence="1">The sequence shown here is derived from an EMBL/GenBank/DDBJ whole genome shotgun (WGS) entry which is preliminary data.</text>
</comment>
<organism evidence="1 2">
    <name type="scientific">Steinernema carpocapsae</name>
    <name type="common">Entomopathogenic nematode</name>
    <dbReference type="NCBI Taxonomy" id="34508"/>
    <lineage>
        <taxon>Eukaryota</taxon>
        <taxon>Metazoa</taxon>
        <taxon>Ecdysozoa</taxon>
        <taxon>Nematoda</taxon>
        <taxon>Chromadorea</taxon>
        <taxon>Rhabditida</taxon>
        <taxon>Tylenchina</taxon>
        <taxon>Panagrolaimomorpha</taxon>
        <taxon>Strongyloidoidea</taxon>
        <taxon>Steinernematidae</taxon>
        <taxon>Steinernema</taxon>
    </lineage>
</organism>
<keyword evidence="2" id="KW-1185">Reference proteome</keyword>
<gene>
    <name evidence="1" type="ORF">L596_005153</name>
</gene>
<accession>A0A4U8UZ58</accession>
<reference evidence="1 2" key="1">
    <citation type="journal article" date="2015" name="Genome Biol.">
        <title>Comparative genomics of Steinernema reveals deeply conserved gene regulatory networks.</title>
        <authorList>
            <person name="Dillman A.R."/>
            <person name="Macchietto M."/>
            <person name="Porter C.F."/>
            <person name="Rogers A."/>
            <person name="Williams B."/>
            <person name="Antoshechkin I."/>
            <person name="Lee M.M."/>
            <person name="Goodwin Z."/>
            <person name="Lu X."/>
            <person name="Lewis E.E."/>
            <person name="Goodrich-Blair H."/>
            <person name="Stock S.P."/>
            <person name="Adams B.J."/>
            <person name="Sternberg P.W."/>
            <person name="Mortazavi A."/>
        </authorList>
    </citation>
    <scope>NUCLEOTIDE SEQUENCE [LARGE SCALE GENOMIC DNA]</scope>
    <source>
        <strain evidence="1 2">ALL</strain>
    </source>
</reference>
<dbReference type="AlphaFoldDB" id="A0A4U8UZ58"/>
<name>A0A4U8UZ58_STECR</name>
<evidence type="ECO:0000313" key="1">
    <source>
        <dbReference type="EMBL" id="TMS38424.1"/>
    </source>
</evidence>
<protein>
    <submittedName>
        <fullName evidence="1">Uncharacterized protein</fullName>
    </submittedName>
</protein>
<reference evidence="1 2" key="2">
    <citation type="journal article" date="2019" name="G3 (Bethesda)">
        <title>Hybrid Assembly of the Genome of the Entomopathogenic Nematode Steinernema carpocapsae Identifies the X-Chromosome.</title>
        <authorList>
            <person name="Serra L."/>
            <person name="Macchietto M."/>
            <person name="Macias-Munoz A."/>
            <person name="McGill C.J."/>
            <person name="Rodriguez I.M."/>
            <person name="Rodriguez B."/>
            <person name="Murad R."/>
            <person name="Mortazavi A."/>
        </authorList>
    </citation>
    <scope>NUCLEOTIDE SEQUENCE [LARGE SCALE GENOMIC DNA]</scope>
    <source>
        <strain evidence="1 2">ALL</strain>
    </source>
</reference>
<dbReference type="Proteomes" id="UP000298663">
    <property type="component" value="Unassembled WGS sequence"/>
</dbReference>
<sequence>MFLQVRERCSMRKSEMWLELTDRWRGFSGRGGGWTAASAFTGSFGWAAVLPGRSSANISSNPSQPVEASPIASFRALGIRTPHAFQSMSLS</sequence>
<proteinExistence type="predicted"/>
<evidence type="ECO:0000313" key="2">
    <source>
        <dbReference type="Proteomes" id="UP000298663"/>
    </source>
</evidence>
<dbReference type="EMBL" id="AZBU02000001">
    <property type="protein sequence ID" value="TMS38424.1"/>
    <property type="molecule type" value="Genomic_DNA"/>
</dbReference>